<keyword evidence="2" id="KW-1185">Reference proteome</keyword>
<accession>A0A9Q0U4N6</accession>
<evidence type="ECO:0000313" key="2">
    <source>
        <dbReference type="Proteomes" id="UP001151752"/>
    </source>
</evidence>
<dbReference type="Proteomes" id="UP001151752">
    <property type="component" value="Chromosome 14"/>
</dbReference>
<reference evidence="1" key="1">
    <citation type="submission" date="2022-11" db="EMBL/GenBank/DDBJ databases">
        <authorList>
            <person name="Hyden B.L."/>
            <person name="Feng K."/>
            <person name="Yates T."/>
            <person name="Jawdy S."/>
            <person name="Smart L.B."/>
            <person name="Muchero W."/>
        </authorList>
    </citation>
    <scope>NUCLEOTIDE SEQUENCE</scope>
    <source>
        <tissue evidence="1">Shoot tip</tissue>
    </source>
</reference>
<sequence>MDRRRSMLLRHAILFCFYGIFDSLLEMWSNHIRAVQDANRGVPAAAANLLQIIWSANRRSCDFQINTCKIPVSCGKIPHRPTSTSRIRLKKDFEARNFSTVQVFDM</sequence>
<dbReference type="EMBL" id="JAPFFM010000013">
    <property type="protein sequence ID" value="KAJ6723318.1"/>
    <property type="molecule type" value="Genomic_DNA"/>
</dbReference>
<dbReference type="AlphaFoldDB" id="A0A9Q0U4N6"/>
<reference evidence="1" key="2">
    <citation type="journal article" date="2023" name="Int. J. Mol. Sci.">
        <title>De Novo Assembly and Annotation of 11 Diverse Shrub Willow (Salix) Genomes Reveals Novel Gene Organization in Sex-Linked Regions.</title>
        <authorList>
            <person name="Hyden B."/>
            <person name="Feng K."/>
            <person name="Yates T.B."/>
            <person name="Jawdy S."/>
            <person name="Cereghino C."/>
            <person name="Smart L.B."/>
            <person name="Muchero W."/>
        </authorList>
    </citation>
    <scope>NUCLEOTIDE SEQUENCE</scope>
    <source>
        <tissue evidence="1">Shoot tip</tissue>
    </source>
</reference>
<evidence type="ECO:0000313" key="1">
    <source>
        <dbReference type="EMBL" id="KAJ6723318.1"/>
    </source>
</evidence>
<protein>
    <submittedName>
        <fullName evidence="1">Uncharacterized protein</fullName>
    </submittedName>
</protein>
<organism evidence="1 2">
    <name type="scientific">Salix koriyanagi</name>
    <dbReference type="NCBI Taxonomy" id="2511006"/>
    <lineage>
        <taxon>Eukaryota</taxon>
        <taxon>Viridiplantae</taxon>
        <taxon>Streptophyta</taxon>
        <taxon>Embryophyta</taxon>
        <taxon>Tracheophyta</taxon>
        <taxon>Spermatophyta</taxon>
        <taxon>Magnoliopsida</taxon>
        <taxon>eudicotyledons</taxon>
        <taxon>Gunneridae</taxon>
        <taxon>Pentapetalae</taxon>
        <taxon>rosids</taxon>
        <taxon>fabids</taxon>
        <taxon>Malpighiales</taxon>
        <taxon>Salicaceae</taxon>
        <taxon>Saliceae</taxon>
        <taxon>Salix</taxon>
    </lineage>
</organism>
<proteinExistence type="predicted"/>
<comment type="caution">
    <text evidence="1">The sequence shown here is derived from an EMBL/GenBank/DDBJ whole genome shotgun (WGS) entry which is preliminary data.</text>
</comment>
<name>A0A9Q0U4N6_9ROSI</name>
<gene>
    <name evidence="1" type="ORF">OIU74_007809</name>
</gene>